<dbReference type="PANTHER" id="PTHR43646">
    <property type="entry name" value="GLYCOSYLTRANSFERASE"/>
    <property type="match status" value="1"/>
</dbReference>
<evidence type="ECO:0000313" key="9">
    <source>
        <dbReference type="Proteomes" id="UP001197770"/>
    </source>
</evidence>
<evidence type="ECO:0000313" key="8">
    <source>
        <dbReference type="EMBL" id="MCC4214651.1"/>
    </source>
</evidence>
<gene>
    <name evidence="8" type="ORF">LLW17_18150</name>
</gene>
<dbReference type="PANTHER" id="PTHR43646:SF2">
    <property type="entry name" value="GLYCOSYLTRANSFERASE 2-LIKE DOMAIN-CONTAINING PROTEIN"/>
    <property type="match status" value="1"/>
</dbReference>
<keyword evidence="2" id="KW-1003">Cell membrane</keyword>
<dbReference type="Proteomes" id="UP001197770">
    <property type="component" value="Unassembled WGS sequence"/>
</dbReference>
<evidence type="ECO:0000256" key="3">
    <source>
        <dbReference type="ARBA" id="ARBA00022676"/>
    </source>
</evidence>
<protein>
    <submittedName>
        <fullName evidence="8">Glycosyltransferase</fullName>
        <ecNumber evidence="8">2.4.-.-</ecNumber>
    </submittedName>
</protein>
<proteinExistence type="predicted"/>
<organism evidence="8 9">
    <name type="scientific">Leeuwenhoekiella parthenopeia</name>
    <dbReference type="NCBI Taxonomy" id="2890320"/>
    <lineage>
        <taxon>Bacteria</taxon>
        <taxon>Pseudomonadati</taxon>
        <taxon>Bacteroidota</taxon>
        <taxon>Flavobacteriia</taxon>
        <taxon>Flavobacteriales</taxon>
        <taxon>Flavobacteriaceae</taxon>
        <taxon>Leeuwenhoekiella</taxon>
    </lineage>
</organism>
<dbReference type="InterPro" id="IPR029044">
    <property type="entry name" value="Nucleotide-diphossugar_trans"/>
</dbReference>
<dbReference type="Pfam" id="PF00535">
    <property type="entry name" value="Glycos_transf_2"/>
    <property type="match status" value="1"/>
</dbReference>
<keyword evidence="9" id="KW-1185">Reference proteome</keyword>
<dbReference type="RefSeq" id="WP_228231708.1">
    <property type="nucleotide sequence ID" value="NZ_JAJGMW010000036.1"/>
</dbReference>
<comment type="subcellular location">
    <subcellularLocation>
        <location evidence="1">Cell membrane</location>
    </subcellularLocation>
</comment>
<keyword evidence="6" id="KW-0812">Transmembrane</keyword>
<dbReference type="InterPro" id="IPR001173">
    <property type="entry name" value="Glyco_trans_2-like"/>
</dbReference>
<feature type="domain" description="Glycosyltransferase 2-like" evidence="7">
    <location>
        <begin position="4"/>
        <end position="106"/>
    </location>
</feature>
<dbReference type="Gene3D" id="3.90.550.10">
    <property type="entry name" value="Spore Coat Polysaccharide Biosynthesis Protein SpsA, Chain A"/>
    <property type="match status" value="1"/>
</dbReference>
<evidence type="ECO:0000256" key="2">
    <source>
        <dbReference type="ARBA" id="ARBA00022475"/>
    </source>
</evidence>
<keyword evidence="3 8" id="KW-0328">Glycosyltransferase</keyword>
<accession>A0ABS8GZX1</accession>
<dbReference type="EC" id="2.4.-.-" evidence="8"/>
<evidence type="ECO:0000256" key="6">
    <source>
        <dbReference type="SAM" id="Phobius"/>
    </source>
</evidence>
<keyword evidence="5 6" id="KW-0472">Membrane</keyword>
<dbReference type="GO" id="GO:0016757">
    <property type="term" value="F:glycosyltransferase activity"/>
    <property type="evidence" value="ECO:0007669"/>
    <property type="project" value="UniProtKB-KW"/>
</dbReference>
<evidence type="ECO:0000256" key="4">
    <source>
        <dbReference type="ARBA" id="ARBA00022679"/>
    </source>
</evidence>
<comment type="caution">
    <text evidence="8">The sequence shown here is derived from an EMBL/GenBank/DDBJ whole genome shotgun (WGS) entry which is preliminary data.</text>
</comment>
<name>A0ABS8GZX1_9FLAO</name>
<evidence type="ECO:0000256" key="5">
    <source>
        <dbReference type="ARBA" id="ARBA00023136"/>
    </source>
</evidence>
<keyword evidence="4 8" id="KW-0808">Transferase</keyword>
<evidence type="ECO:0000256" key="1">
    <source>
        <dbReference type="ARBA" id="ARBA00004236"/>
    </source>
</evidence>
<dbReference type="SUPFAM" id="SSF53448">
    <property type="entry name" value="Nucleotide-diphospho-sugar transferases"/>
    <property type="match status" value="1"/>
</dbReference>
<keyword evidence="6" id="KW-1133">Transmembrane helix</keyword>
<feature type="transmembrane region" description="Helical" evidence="6">
    <location>
        <begin position="252"/>
        <end position="274"/>
    </location>
</feature>
<evidence type="ECO:0000259" key="7">
    <source>
        <dbReference type="Pfam" id="PF00535"/>
    </source>
</evidence>
<sequence length="297" mass="34077">MEASICIVSRNRKSELEKNLRILYSCVQDIACEILVFLDGCTDSSKDLISLFPNCYWEVSEKSIGPSRARNRLFQKAQGILIFGFDDDAHPLQPDFVSKAKRMFAAYDRLGIITFEEIKGVFDSDTQALQHHQELTDFYCSEFVGCGFVIRKDVYSKTAGFPVWMDIYGEESSLSLQVIDAGYDILYTSAISVNHRVNKTQRGRSGYNLMRFQKQLTNTSLLYSVHYPLSMVPKRVLRLYIHNFRKYSLKNVYFFSAFIKAGVQFLILLPKVVFQNRKPVKKGAIQKMKTLGLPIYG</sequence>
<dbReference type="EMBL" id="JAJGMW010000036">
    <property type="protein sequence ID" value="MCC4214651.1"/>
    <property type="molecule type" value="Genomic_DNA"/>
</dbReference>
<reference evidence="8 9" key="1">
    <citation type="submission" date="2021-11" db="EMBL/GenBank/DDBJ databases">
        <title>Seasonal and diel survey of microbial diversity of the Tyrrhenian coast.</title>
        <authorList>
            <person name="Gattoni G."/>
            <person name="Corral P."/>
        </authorList>
    </citation>
    <scope>NUCLEOTIDE SEQUENCE [LARGE SCALE GENOMIC DNA]</scope>
    <source>
        <strain evidence="8 9">Mr9</strain>
    </source>
</reference>